<dbReference type="Gene3D" id="3.30.420.240">
    <property type="match status" value="1"/>
</dbReference>
<evidence type="ECO:0000313" key="2">
    <source>
        <dbReference type="EMBL" id="MFN2974271.1"/>
    </source>
</evidence>
<evidence type="ECO:0000313" key="3">
    <source>
        <dbReference type="Proteomes" id="UP001634747"/>
    </source>
</evidence>
<evidence type="ECO:0000256" key="1">
    <source>
        <dbReference type="SAM" id="MobiDB-lite"/>
    </source>
</evidence>
<feature type="region of interest" description="Disordered" evidence="1">
    <location>
        <begin position="1"/>
        <end position="26"/>
    </location>
</feature>
<sequence length="510" mass="55983">MASRKSTAKVVENAAREVEGASTERTEWGGSALRQRVATAEGRIALAEDLLRIRTKMGGVEPLRANAAQMLFEQHHRRESIVLKARQMGLSTWIAGRFFLRAMALPGTVTVHVAHTREAATALFRMVGRMWANLPEDMRANQAKLLRNNAGEMVFAAGDSEIRVVSAAEPNAGRGLTIHQLHVSELSRWQGDAAETLAGLRAALAPGGELVMESTPNGAFGCFYEQWVAAERNGVTRHFFPWWIEPGYVSQRAVDTDSLSEDEAALMSGPAALRLEQIAFRRELAERYGPLRLQEFAEDPATCFRESGACVFESRVLLRRMAALRGPIERRRNGAVEIYWPPQPGRRYVVAIDPAGGGEDSDFSTAQVVDRASGMQCAEMQARFNPRDTARAAAELAREYGGALLVVERNNHGAAVMAYLERESGFQLYRGPDGDLGWLTTSASRDSMLGALQVLLSNEAALVQSGRLLTECRSFVDKKGRMEAAAGAHDDLVMAMAIAQAVRREGRKRE</sequence>
<proteinExistence type="predicted"/>
<comment type="caution">
    <text evidence="2">The sequence shown here is derived from an EMBL/GenBank/DDBJ whole genome shotgun (WGS) entry which is preliminary data.</text>
</comment>
<gene>
    <name evidence="2" type="ORF">ACK2TP_00705</name>
</gene>
<dbReference type="Proteomes" id="UP001634747">
    <property type="component" value="Unassembled WGS sequence"/>
</dbReference>
<dbReference type="EMBL" id="JBJYXY010000001">
    <property type="protein sequence ID" value="MFN2974271.1"/>
    <property type="molecule type" value="Genomic_DNA"/>
</dbReference>
<feature type="compositionally biased region" description="Basic and acidic residues" evidence="1">
    <location>
        <begin position="14"/>
        <end position="26"/>
    </location>
</feature>
<reference evidence="2 3" key="1">
    <citation type="submission" date="2024-12" db="EMBL/GenBank/DDBJ databases">
        <authorList>
            <person name="Lee Y."/>
        </authorList>
    </citation>
    <scope>NUCLEOTIDE SEQUENCE [LARGE SCALE GENOMIC DNA]</scope>
    <source>
        <strain evidence="2 3">03SUJ4</strain>
    </source>
</reference>
<dbReference type="Gene3D" id="3.40.50.300">
    <property type="entry name" value="P-loop containing nucleotide triphosphate hydrolases"/>
    <property type="match status" value="1"/>
</dbReference>
<dbReference type="InterPro" id="IPR027417">
    <property type="entry name" value="P-loop_NTPase"/>
</dbReference>
<dbReference type="RefSeq" id="WP_263414160.1">
    <property type="nucleotide sequence ID" value="NZ_BAABBH010000001.1"/>
</dbReference>
<protein>
    <submittedName>
        <fullName evidence="2">Terminase</fullName>
    </submittedName>
</protein>
<name>A0ABW9KF54_9BACT</name>
<accession>A0ABW9KF54</accession>
<organism evidence="2 3">
    <name type="scientific">Terriglobus aquaticus</name>
    <dbReference type="NCBI Taxonomy" id="940139"/>
    <lineage>
        <taxon>Bacteria</taxon>
        <taxon>Pseudomonadati</taxon>
        <taxon>Acidobacteriota</taxon>
        <taxon>Terriglobia</taxon>
        <taxon>Terriglobales</taxon>
        <taxon>Acidobacteriaceae</taxon>
        <taxon>Terriglobus</taxon>
    </lineage>
</organism>
<keyword evidence="3" id="KW-1185">Reference proteome</keyword>